<evidence type="ECO:0000256" key="1">
    <source>
        <dbReference type="SAM" id="MobiDB-lite"/>
    </source>
</evidence>
<feature type="domain" description="GDPGP1-like N-terminal" evidence="2">
    <location>
        <begin position="162"/>
        <end position="212"/>
    </location>
</feature>
<keyword evidence="4" id="KW-1185">Reference proteome</keyword>
<dbReference type="EMBL" id="VIIS01000618">
    <property type="protein sequence ID" value="KAF0306990.1"/>
    <property type="molecule type" value="Genomic_DNA"/>
</dbReference>
<dbReference type="GO" id="GO:0016787">
    <property type="term" value="F:hydrolase activity"/>
    <property type="evidence" value="ECO:0007669"/>
    <property type="project" value="UniProtKB-KW"/>
</dbReference>
<gene>
    <name evidence="3" type="primary">gdpgp1</name>
    <name evidence="3" type="ORF">FJT64_021598</name>
</gene>
<feature type="region of interest" description="Disordered" evidence="1">
    <location>
        <begin position="125"/>
        <end position="163"/>
    </location>
</feature>
<dbReference type="GO" id="GO:0005085">
    <property type="term" value="F:guanyl-nucleotide exchange factor activity"/>
    <property type="evidence" value="ECO:0007669"/>
    <property type="project" value="UniProtKB-KW"/>
</dbReference>
<dbReference type="InterPro" id="IPR026506">
    <property type="entry name" value="GDPGP"/>
</dbReference>
<sequence>MEGNCVDANSISGDPATLSYSGNDFVFEVKSLKDFPDAEQSEFDALLEAKWREAMNQGLFRFAYNPGMPQRRLCGKLGFFLEVNGERHSTRRPPPAFASTRHPFDPSRFHFGRAPVAERLFRLSAPGDQQDGPKIQQNGPTDRQNGPTDRQNGPTDHCAPADGGDDWVMINVSPIGRSHVLLVPRLSQLRPQRLEPRGLQLMLHCLLLSRDSRVVSLTELILDRGLAFNLVATRGHPSSEALDVLTESSIVESLRSVTEAAFDQVRSLVVAEALPKTSAESTGS</sequence>
<comment type="caution">
    <text evidence="3">The sequence shown here is derived from an EMBL/GenBank/DDBJ whole genome shotgun (WGS) entry which is preliminary data.</text>
</comment>
<dbReference type="Proteomes" id="UP000440578">
    <property type="component" value="Unassembled WGS sequence"/>
</dbReference>
<dbReference type="PANTHER" id="PTHR20884:SF8">
    <property type="entry name" value="GDP-D-GLUCOSE PHOSPHORYLASE 1"/>
    <property type="match status" value="1"/>
</dbReference>
<dbReference type="GO" id="GO:0005737">
    <property type="term" value="C:cytoplasm"/>
    <property type="evidence" value="ECO:0007669"/>
    <property type="project" value="UniProtKB-SubCell"/>
</dbReference>
<dbReference type="GO" id="GO:0006006">
    <property type="term" value="P:glucose metabolic process"/>
    <property type="evidence" value="ECO:0007669"/>
    <property type="project" value="TreeGrafter"/>
</dbReference>
<organism evidence="3 4">
    <name type="scientific">Amphibalanus amphitrite</name>
    <name type="common">Striped barnacle</name>
    <name type="synonym">Balanus amphitrite</name>
    <dbReference type="NCBI Taxonomy" id="1232801"/>
    <lineage>
        <taxon>Eukaryota</taxon>
        <taxon>Metazoa</taxon>
        <taxon>Ecdysozoa</taxon>
        <taxon>Arthropoda</taxon>
        <taxon>Crustacea</taxon>
        <taxon>Multicrustacea</taxon>
        <taxon>Cirripedia</taxon>
        <taxon>Thoracica</taxon>
        <taxon>Thoracicalcarea</taxon>
        <taxon>Balanomorpha</taxon>
        <taxon>Balanoidea</taxon>
        <taxon>Balanidae</taxon>
        <taxon>Amphibalaninae</taxon>
        <taxon>Amphibalanus</taxon>
    </lineage>
</organism>
<name>A0A6A4WTN8_AMPAM</name>
<protein>
    <submittedName>
        <fullName evidence="3">GDP-D-glucose phosphorylase 1</fullName>
    </submittedName>
</protein>
<dbReference type="GO" id="GO:0080048">
    <property type="term" value="F:GDP-D-glucose phosphorylase activity"/>
    <property type="evidence" value="ECO:0007669"/>
    <property type="project" value="UniProtKB-EC"/>
</dbReference>
<reference evidence="3 4" key="1">
    <citation type="submission" date="2019-07" db="EMBL/GenBank/DDBJ databases">
        <title>Draft genome assembly of a fouling barnacle, Amphibalanus amphitrite (Darwin, 1854): The first reference genome for Thecostraca.</title>
        <authorList>
            <person name="Kim W."/>
        </authorList>
    </citation>
    <scope>NUCLEOTIDE SEQUENCE [LARGE SCALE GENOMIC DNA]</scope>
    <source>
        <strain evidence="3">SNU_AA5</strain>
        <tissue evidence="3">Soma without cirri and trophi</tissue>
    </source>
</reference>
<feature type="compositionally biased region" description="Polar residues" evidence="1">
    <location>
        <begin position="135"/>
        <end position="154"/>
    </location>
</feature>
<evidence type="ECO:0000259" key="2">
    <source>
        <dbReference type="Pfam" id="PF26217"/>
    </source>
</evidence>
<accession>A0A6A4WTN8</accession>
<evidence type="ECO:0000313" key="3">
    <source>
        <dbReference type="EMBL" id="KAF0306990.1"/>
    </source>
</evidence>
<dbReference type="InterPro" id="IPR058866">
    <property type="entry name" value="GDPGP1_N"/>
</dbReference>
<dbReference type="AlphaFoldDB" id="A0A6A4WTN8"/>
<feature type="domain" description="GDPGP1-like N-terminal" evidence="2">
    <location>
        <begin position="42"/>
        <end position="129"/>
    </location>
</feature>
<evidence type="ECO:0000313" key="4">
    <source>
        <dbReference type="Proteomes" id="UP000440578"/>
    </source>
</evidence>
<dbReference type="Pfam" id="PF26217">
    <property type="entry name" value="GDPGP1_N"/>
    <property type="match status" value="2"/>
</dbReference>
<dbReference type="GO" id="GO:0000166">
    <property type="term" value="F:nucleotide binding"/>
    <property type="evidence" value="ECO:0007669"/>
    <property type="project" value="UniProtKB-KW"/>
</dbReference>
<dbReference type="PANTHER" id="PTHR20884">
    <property type="entry name" value="GDP-D-GLUCOSE PHOSPHORYLASE 1"/>
    <property type="match status" value="1"/>
</dbReference>
<dbReference type="OrthoDB" id="417175at2759"/>
<proteinExistence type="predicted"/>